<reference evidence="1 2" key="1">
    <citation type="submission" date="2019-10" db="EMBL/GenBank/DDBJ databases">
        <title>Description of Paenibacillus pedi sp. nov.</title>
        <authorList>
            <person name="Carlier A."/>
            <person name="Qi S."/>
        </authorList>
    </citation>
    <scope>NUCLEOTIDE SEQUENCE [LARGE SCALE GENOMIC DNA]</scope>
    <source>
        <strain evidence="1 2">LMG 31457</strain>
    </source>
</reference>
<gene>
    <name evidence="1" type="ORF">GC097_00735</name>
</gene>
<protein>
    <submittedName>
        <fullName evidence="1">Uncharacterized protein</fullName>
    </submittedName>
</protein>
<dbReference type="Proteomes" id="UP000618579">
    <property type="component" value="Unassembled WGS sequence"/>
</dbReference>
<dbReference type="EMBL" id="WHNZ01000007">
    <property type="protein sequence ID" value="NOU98551.1"/>
    <property type="molecule type" value="Genomic_DNA"/>
</dbReference>
<keyword evidence="2" id="KW-1185">Reference proteome</keyword>
<comment type="caution">
    <text evidence="1">The sequence shown here is derived from an EMBL/GenBank/DDBJ whole genome shotgun (WGS) entry which is preliminary data.</text>
</comment>
<evidence type="ECO:0000313" key="2">
    <source>
        <dbReference type="Proteomes" id="UP000618579"/>
    </source>
</evidence>
<organism evidence="1 2">
    <name type="scientific">Paenibacillus planticolens</name>
    <dbReference type="NCBI Taxonomy" id="2654976"/>
    <lineage>
        <taxon>Bacteria</taxon>
        <taxon>Bacillati</taxon>
        <taxon>Bacillota</taxon>
        <taxon>Bacilli</taxon>
        <taxon>Bacillales</taxon>
        <taxon>Paenibacillaceae</taxon>
        <taxon>Paenibacillus</taxon>
    </lineage>
</organism>
<evidence type="ECO:0000313" key="1">
    <source>
        <dbReference type="EMBL" id="NOU98551.1"/>
    </source>
</evidence>
<name>A0ABX1ZI99_9BACL</name>
<sequence>MRKTHNVTTFSIMVLCAILSLAGTDLVLPVVPQLPNLLSSDEATAQLVLAAYVGGSGSVDFTDFHYTR</sequence>
<accession>A0ABX1ZI99</accession>
<dbReference type="RefSeq" id="WP_171681439.1">
    <property type="nucleotide sequence ID" value="NZ_WHNZ01000007.1"/>
</dbReference>
<proteinExistence type="predicted"/>